<sequence length="121" mass="13402">MDKSIQAKIKEGLLKKKESLQAMLSSFATKDPGLKGDWDSKYPRVPEGGLEEAAGEVEEYSTSLPIEHNLETQLQDVENALDKIEQGSYGACETCGMQIEEERLIVSPEARFCTMCSGKQE</sequence>
<feature type="zinc finger region" description="dksA C4-type" evidence="4">
    <location>
        <begin position="92"/>
        <end position="116"/>
    </location>
</feature>
<dbReference type="PROSITE" id="PS51128">
    <property type="entry name" value="ZF_DKSA_2"/>
    <property type="match status" value="1"/>
</dbReference>
<evidence type="ECO:0000313" key="6">
    <source>
        <dbReference type="EMBL" id="OHA67583.1"/>
    </source>
</evidence>
<dbReference type="Gene3D" id="1.20.120.910">
    <property type="entry name" value="DksA, coiled-coil domain"/>
    <property type="match status" value="1"/>
</dbReference>
<keyword evidence="2" id="KW-0863">Zinc-finger</keyword>
<keyword evidence="3" id="KW-0862">Zinc</keyword>
<evidence type="ECO:0000259" key="5">
    <source>
        <dbReference type="Pfam" id="PF01258"/>
    </source>
</evidence>
<keyword evidence="1" id="KW-0479">Metal-binding</keyword>
<dbReference type="PROSITE" id="PS01102">
    <property type="entry name" value="ZF_DKSA_1"/>
    <property type="match status" value="1"/>
</dbReference>
<dbReference type="SUPFAM" id="SSF57716">
    <property type="entry name" value="Glucocorticoid receptor-like (DNA-binding domain)"/>
    <property type="match status" value="1"/>
</dbReference>
<dbReference type="PANTHER" id="PTHR33823:SF4">
    <property type="entry name" value="GENERAL STRESS PROTEIN 16O"/>
    <property type="match status" value="1"/>
</dbReference>
<dbReference type="GO" id="GO:0008270">
    <property type="term" value="F:zinc ion binding"/>
    <property type="evidence" value="ECO:0007669"/>
    <property type="project" value="UniProtKB-KW"/>
</dbReference>
<reference evidence="6 7" key="1">
    <citation type="journal article" date="2016" name="Nat. Commun.">
        <title>Thousands of microbial genomes shed light on interconnected biogeochemical processes in an aquifer system.</title>
        <authorList>
            <person name="Anantharaman K."/>
            <person name="Brown C.T."/>
            <person name="Hug L.A."/>
            <person name="Sharon I."/>
            <person name="Castelle C.J."/>
            <person name="Probst A.J."/>
            <person name="Thomas B.C."/>
            <person name="Singh A."/>
            <person name="Wilkins M.J."/>
            <person name="Karaoz U."/>
            <person name="Brodie E.L."/>
            <person name="Williams K.H."/>
            <person name="Hubbard S.S."/>
            <person name="Banfield J.F."/>
        </authorList>
    </citation>
    <scope>NUCLEOTIDE SEQUENCE [LARGE SCALE GENOMIC DNA]</scope>
</reference>
<protein>
    <recommendedName>
        <fullName evidence="5">Zinc finger DksA/TraR C4-type domain-containing protein</fullName>
    </recommendedName>
</protein>
<dbReference type="EMBL" id="MHTW01000008">
    <property type="protein sequence ID" value="OHA67583.1"/>
    <property type="molecule type" value="Genomic_DNA"/>
</dbReference>
<feature type="domain" description="Zinc finger DksA/TraR C4-type" evidence="5">
    <location>
        <begin position="87"/>
        <end position="121"/>
    </location>
</feature>
<organism evidence="6 7">
    <name type="scientific">Candidatus Wildermuthbacteria bacterium RIFCSPHIGHO2_02_FULL_47_12</name>
    <dbReference type="NCBI Taxonomy" id="1802451"/>
    <lineage>
        <taxon>Bacteria</taxon>
        <taxon>Candidatus Wildermuthiibacteriota</taxon>
    </lineage>
</organism>
<gene>
    <name evidence="6" type="ORF">A3C82_01395</name>
</gene>
<comment type="caution">
    <text evidence="6">The sequence shown here is derived from an EMBL/GenBank/DDBJ whole genome shotgun (WGS) entry which is preliminary data.</text>
</comment>
<dbReference type="STRING" id="1802451.A3C82_01395"/>
<dbReference type="AlphaFoldDB" id="A0A1G2R439"/>
<dbReference type="PANTHER" id="PTHR33823">
    <property type="entry name" value="RNA POLYMERASE-BINDING TRANSCRIPTION FACTOR DKSA-RELATED"/>
    <property type="match status" value="1"/>
</dbReference>
<evidence type="ECO:0000256" key="1">
    <source>
        <dbReference type="ARBA" id="ARBA00022723"/>
    </source>
</evidence>
<evidence type="ECO:0000256" key="3">
    <source>
        <dbReference type="ARBA" id="ARBA00022833"/>
    </source>
</evidence>
<evidence type="ECO:0000313" key="7">
    <source>
        <dbReference type="Proteomes" id="UP000176901"/>
    </source>
</evidence>
<proteinExistence type="predicted"/>
<accession>A0A1G2R439</accession>
<dbReference type="Proteomes" id="UP000176901">
    <property type="component" value="Unassembled WGS sequence"/>
</dbReference>
<name>A0A1G2R439_9BACT</name>
<dbReference type="InterPro" id="IPR020458">
    <property type="entry name" value="Znf_DskA_TraR_CS"/>
</dbReference>
<dbReference type="Pfam" id="PF01258">
    <property type="entry name" value="zf-dskA_traR"/>
    <property type="match status" value="1"/>
</dbReference>
<evidence type="ECO:0000256" key="4">
    <source>
        <dbReference type="PROSITE-ProRule" id="PRU00510"/>
    </source>
</evidence>
<dbReference type="InterPro" id="IPR000962">
    <property type="entry name" value="Znf_DskA_TraR"/>
</dbReference>
<evidence type="ECO:0000256" key="2">
    <source>
        <dbReference type="ARBA" id="ARBA00022771"/>
    </source>
</evidence>